<proteinExistence type="predicted"/>
<dbReference type="AlphaFoldDB" id="Q2G3K0"/>
<evidence type="ECO:0000313" key="1">
    <source>
        <dbReference type="EMBL" id="ABD27573.1"/>
    </source>
</evidence>
<name>Q2G3K0_NOVAD</name>
<dbReference type="Proteomes" id="UP000009134">
    <property type="component" value="Chromosome"/>
</dbReference>
<dbReference type="KEGG" id="nar:Saro_3138"/>
<dbReference type="eggNOG" id="ENOG503004D">
    <property type="taxonomic scope" value="Bacteria"/>
</dbReference>
<keyword evidence="2" id="KW-1185">Reference proteome</keyword>
<evidence type="ECO:0000313" key="2">
    <source>
        <dbReference type="Proteomes" id="UP000009134"/>
    </source>
</evidence>
<reference evidence="2" key="1">
    <citation type="submission" date="2006-01" db="EMBL/GenBank/DDBJ databases">
        <title>Complete sequence of Novosphingobium aromaticivorans DSM 12444.</title>
        <authorList>
            <consortium name="US DOE Joint Genome Institute"/>
            <person name="Copeland A."/>
            <person name="Lucas S."/>
            <person name="Lapidus A."/>
            <person name="Barry K."/>
            <person name="Detter J.C."/>
            <person name="Glavina T."/>
            <person name="Hammon N."/>
            <person name="Israni S."/>
            <person name="Pitluck S."/>
            <person name="Chain P."/>
            <person name="Malfatti S."/>
            <person name="Shin M."/>
            <person name="Vergez L."/>
            <person name="Schmutz J."/>
            <person name="Larimer F."/>
            <person name="Land M."/>
            <person name="Kyrpides N."/>
            <person name="Ivanova N."/>
            <person name="Fredrickson J."/>
            <person name="Balkwill D."/>
            <person name="Romine M.F."/>
            <person name="Richardson P."/>
        </authorList>
    </citation>
    <scope>NUCLEOTIDE SEQUENCE [LARGE SCALE GENOMIC DNA]</scope>
    <source>
        <strain evidence="2">ATCC 700278 / DSM 12444 / CCUG 56034 / CIP 105152 / NBRC 16084 / F199</strain>
    </source>
</reference>
<dbReference type="STRING" id="279238.Saro_3138"/>
<evidence type="ECO:0008006" key="3">
    <source>
        <dbReference type="Google" id="ProtNLM"/>
    </source>
</evidence>
<gene>
    <name evidence="1" type="ordered locus">Saro_3138</name>
</gene>
<sequence>MSKRTGCASRGCKKREMIFKGRQSGLMVRAVGSLACLLAGFAATAGLAEGPSLAMLDRLEPGLWAIHPRDETGNETRLCAGSGRRLIQIRHAAETCRQFVIEDGPGAVTVQYTCPGKGYGRTRLRFENARLVQLETQGIENGLPFNFAAEARRVASCGR</sequence>
<protein>
    <recommendedName>
        <fullName evidence="3">DUF3617 family protein</fullName>
    </recommendedName>
</protein>
<accession>Q2G3K0</accession>
<dbReference type="EMBL" id="CP000248">
    <property type="protein sequence ID" value="ABD27573.1"/>
    <property type="molecule type" value="Genomic_DNA"/>
</dbReference>
<dbReference type="HOGENOM" id="CLU_140319_0_0_5"/>
<organism evidence="1 2">
    <name type="scientific">Novosphingobium aromaticivorans (strain ATCC 700278 / DSM 12444 / CCUG 56034 / CIP 105152 / NBRC 16084 / F199)</name>
    <dbReference type="NCBI Taxonomy" id="279238"/>
    <lineage>
        <taxon>Bacteria</taxon>
        <taxon>Pseudomonadati</taxon>
        <taxon>Pseudomonadota</taxon>
        <taxon>Alphaproteobacteria</taxon>
        <taxon>Sphingomonadales</taxon>
        <taxon>Sphingomonadaceae</taxon>
        <taxon>Novosphingobium</taxon>
    </lineage>
</organism>